<dbReference type="InterPro" id="IPR001853">
    <property type="entry name" value="DSBA-like_thioredoxin_dom"/>
</dbReference>
<evidence type="ECO:0000313" key="2">
    <source>
        <dbReference type="EMBL" id="SFV57876.1"/>
    </source>
</evidence>
<dbReference type="AlphaFoldDB" id="A0A1W1BWH7"/>
<sequence>MMSKLLMSLLVVTATLSARVSDKDLTEFFKSFVIRSYSAKVSKMDIKEIKKVEGHPEWEAYSVVMKVMRKKQELPVDLTILVNGDLMTTMLVDANRGVDYTHRVKKSVGSLYAGSKNGQVNAKVITTYMKNFYLKAPYNENVKAKIVDVQSVKGHAPWSAYLAIITFQNRGQDVSIPKIIFSDGKLMTTELVDYKKKIDFSREIKPKLPESIYDSSHLLFGNQNAKHKLVVFSDPQCPFCMEIVPKIMKAAKEHPDTIALYYYHFPLIQLHPVSEVLVRIIHVAQELGRKDIVEKIYTLKIDPRERDVDRIIKAVKDHTGFPVTKEQIDDPKVLATIKKDEESAEELMVSGTPTVFVDGKWDKMRNRYKLLIK</sequence>
<dbReference type="GO" id="GO:0016491">
    <property type="term" value="F:oxidoreductase activity"/>
    <property type="evidence" value="ECO:0007669"/>
    <property type="project" value="InterPro"/>
</dbReference>
<dbReference type="InterPro" id="IPR051470">
    <property type="entry name" value="Thiol:disulfide_interchange"/>
</dbReference>
<gene>
    <name evidence="2" type="ORF">MNB_SV-6-137</name>
</gene>
<dbReference type="Gene3D" id="3.40.30.10">
    <property type="entry name" value="Glutaredoxin"/>
    <property type="match status" value="1"/>
</dbReference>
<proteinExistence type="predicted"/>
<organism evidence="2">
    <name type="scientific">hydrothermal vent metagenome</name>
    <dbReference type="NCBI Taxonomy" id="652676"/>
    <lineage>
        <taxon>unclassified sequences</taxon>
        <taxon>metagenomes</taxon>
        <taxon>ecological metagenomes</taxon>
    </lineage>
</organism>
<evidence type="ECO:0000259" key="1">
    <source>
        <dbReference type="PROSITE" id="PS51352"/>
    </source>
</evidence>
<accession>A0A1W1BWH7</accession>
<dbReference type="InterPro" id="IPR013766">
    <property type="entry name" value="Thioredoxin_domain"/>
</dbReference>
<dbReference type="PROSITE" id="PS51352">
    <property type="entry name" value="THIOREDOXIN_2"/>
    <property type="match status" value="1"/>
</dbReference>
<dbReference type="Pfam" id="PF01323">
    <property type="entry name" value="DSBA"/>
    <property type="match status" value="1"/>
</dbReference>
<reference evidence="2" key="1">
    <citation type="submission" date="2016-10" db="EMBL/GenBank/DDBJ databases">
        <authorList>
            <person name="de Groot N.N."/>
        </authorList>
    </citation>
    <scope>NUCLEOTIDE SEQUENCE</scope>
</reference>
<dbReference type="SUPFAM" id="SSF52833">
    <property type="entry name" value="Thioredoxin-like"/>
    <property type="match status" value="1"/>
</dbReference>
<feature type="domain" description="Thioredoxin" evidence="1">
    <location>
        <begin position="165"/>
        <end position="339"/>
    </location>
</feature>
<dbReference type="EMBL" id="FPHC01000045">
    <property type="protein sequence ID" value="SFV57876.1"/>
    <property type="molecule type" value="Genomic_DNA"/>
</dbReference>
<name>A0A1W1BWH7_9ZZZZ</name>
<protein>
    <recommendedName>
        <fullName evidence="1">Thioredoxin domain-containing protein</fullName>
    </recommendedName>
</protein>
<dbReference type="InterPro" id="IPR036249">
    <property type="entry name" value="Thioredoxin-like_sf"/>
</dbReference>
<dbReference type="PANTHER" id="PTHR35272:SF3">
    <property type="entry name" value="THIOL:DISULFIDE INTERCHANGE PROTEIN DSBC"/>
    <property type="match status" value="1"/>
</dbReference>
<dbReference type="PANTHER" id="PTHR35272">
    <property type="entry name" value="THIOL:DISULFIDE INTERCHANGE PROTEIN DSBC-RELATED"/>
    <property type="match status" value="1"/>
</dbReference>